<dbReference type="RefSeq" id="WP_311366587.1">
    <property type="nucleotide sequence ID" value="NZ_JAVRIC010000039.1"/>
</dbReference>
<gene>
    <name evidence="3" type="ORF">RM530_17680</name>
</gene>
<comment type="caution">
    <text evidence="3">The sequence shown here is derived from an EMBL/GenBank/DDBJ whole genome shotgun (WGS) entry which is preliminary data.</text>
</comment>
<evidence type="ECO:0000313" key="4">
    <source>
        <dbReference type="Proteomes" id="UP001254608"/>
    </source>
</evidence>
<dbReference type="InterPro" id="IPR046913">
    <property type="entry name" value="ABC-3C_CTD7"/>
</dbReference>
<evidence type="ECO:0000313" key="3">
    <source>
        <dbReference type="EMBL" id="MDT0499177.1"/>
    </source>
</evidence>
<dbReference type="EMBL" id="JAVRIC010000039">
    <property type="protein sequence ID" value="MDT0499177.1"/>
    <property type="molecule type" value="Genomic_DNA"/>
</dbReference>
<sequence length="396" mass="44834">MTGSENKYNAAASMLGYMYQCRQALLFSIDLSKNFPGLSISIERFDDIAVEDGKAPSQQVQLKHHIKPGALTDNSPDIWKTLRIWSEQVKANPQLPFETKFSIITTGTAAENSAPALLRQGSSSTEQDKARKQLEASATSSKNEETKSGRQAFMALSQQERTSLIAAIVVFDSAPNITDARAEIEDMLAFAVPTQHLHGLVDHLEGWWFDNVVRSLISSDAPPLSLLALRSKIDELAIAFKRDELILTPHIEAPPDAEQLAPDSRIFVQQMRRVGLGQSSVDGAKRDYYRATTQRSEWIRKNALLDGETQRYDDTLVDRWDREWLAQVEGVIFSSDDEKQAFGRTIFHWANRSQVPFRNRHEAWLTVGSYHVLAERVRVGWHPDFRDIFHLPEEEE</sequence>
<feature type="region of interest" description="Disordered" evidence="1">
    <location>
        <begin position="117"/>
        <end position="149"/>
    </location>
</feature>
<reference evidence="3 4" key="1">
    <citation type="submission" date="2023-09" db="EMBL/GenBank/DDBJ databases">
        <authorList>
            <person name="Rey-Velasco X."/>
        </authorList>
    </citation>
    <scope>NUCLEOTIDE SEQUENCE [LARGE SCALE GENOMIC DNA]</scope>
    <source>
        <strain evidence="3 4">W345</strain>
    </source>
</reference>
<feature type="domain" description="ABC-three component systems C-terminal" evidence="2">
    <location>
        <begin position="267"/>
        <end position="388"/>
    </location>
</feature>
<proteinExistence type="predicted"/>
<accession>A0ABU2WMS0</accession>
<dbReference type="Proteomes" id="UP001254608">
    <property type="component" value="Unassembled WGS sequence"/>
</dbReference>
<dbReference type="Pfam" id="PF20283">
    <property type="entry name" value="CTD7"/>
    <property type="match status" value="1"/>
</dbReference>
<evidence type="ECO:0000259" key="2">
    <source>
        <dbReference type="Pfam" id="PF20283"/>
    </source>
</evidence>
<name>A0ABU2WMS0_9GAMM</name>
<protein>
    <recommendedName>
        <fullName evidence="2">ABC-three component systems C-terminal domain-containing protein</fullName>
    </recommendedName>
</protein>
<organism evidence="3 4">
    <name type="scientific">Banduia mediterranea</name>
    <dbReference type="NCBI Taxonomy" id="3075609"/>
    <lineage>
        <taxon>Bacteria</taxon>
        <taxon>Pseudomonadati</taxon>
        <taxon>Pseudomonadota</taxon>
        <taxon>Gammaproteobacteria</taxon>
        <taxon>Nevskiales</taxon>
        <taxon>Algiphilaceae</taxon>
        <taxon>Banduia</taxon>
    </lineage>
</organism>
<keyword evidence="4" id="KW-1185">Reference proteome</keyword>
<evidence type="ECO:0000256" key="1">
    <source>
        <dbReference type="SAM" id="MobiDB-lite"/>
    </source>
</evidence>